<dbReference type="GO" id="GO:0032259">
    <property type="term" value="P:methylation"/>
    <property type="evidence" value="ECO:0007669"/>
    <property type="project" value="UniProtKB-KW"/>
</dbReference>
<evidence type="ECO:0000313" key="1">
    <source>
        <dbReference type="EMBL" id="MBB2158216.1"/>
    </source>
</evidence>
<reference evidence="1 2" key="1">
    <citation type="submission" date="2020-04" db="EMBL/GenBank/DDBJ databases">
        <title>Description of novel Gluconacetobacter.</title>
        <authorList>
            <person name="Sombolestani A."/>
        </authorList>
    </citation>
    <scope>NUCLEOTIDE SEQUENCE [LARGE SCALE GENOMIC DNA]</scope>
    <source>
        <strain evidence="1 2">LMG 7603</strain>
    </source>
</reference>
<accession>A0A7W4NI95</accession>
<evidence type="ECO:0000313" key="2">
    <source>
        <dbReference type="Proteomes" id="UP000550787"/>
    </source>
</evidence>
<dbReference type="Gene3D" id="3.40.50.150">
    <property type="entry name" value="Vaccinia Virus protein VP39"/>
    <property type="match status" value="1"/>
</dbReference>
<dbReference type="InterPro" id="IPR016980">
    <property type="entry name" value="S-AdoMet-dep_MeTrfase_Alr7345"/>
</dbReference>
<proteinExistence type="predicted"/>
<dbReference type="SUPFAM" id="SSF53335">
    <property type="entry name" value="S-adenosyl-L-methionine-dependent methyltransferases"/>
    <property type="match status" value="1"/>
</dbReference>
<keyword evidence="1" id="KW-0808">Transferase</keyword>
<gene>
    <name evidence="1" type="ORF">HLH33_18265</name>
</gene>
<dbReference type="PIRSF" id="PIRSF031679">
    <property type="entry name" value="Mtase_Alr7345_prd"/>
    <property type="match status" value="1"/>
</dbReference>
<dbReference type="InterPro" id="IPR029063">
    <property type="entry name" value="SAM-dependent_MTases_sf"/>
</dbReference>
<comment type="caution">
    <text evidence="1">The sequence shown here is derived from an EMBL/GenBank/DDBJ whole genome shotgun (WGS) entry which is preliminary data.</text>
</comment>
<dbReference type="AlphaFoldDB" id="A0A7W4NI95"/>
<dbReference type="RefSeq" id="WP_183116618.1">
    <property type="nucleotide sequence ID" value="NZ_JABEQG010000065.1"/>
</dbReference>
<keyword evidence="1" id="KW-0489">Methyltransferase</keyword>
<dbReference type="Proteomes" id="UP000550787">
    <property type="component" value="Unassembled WGS sequence"/>
</dbReference>
<dbReference type="GO" id="GO:0008168">
    <property type="term" value="F:methyltransferase activity"/>
    <property type="evidence" value="ECO:0007669"/>
    <property type="project" value="UniProtKB-KW"/>
</dbReference>
<organism evidence="1 2">
    <name type="scientific">Gluconacetobacter diazotrophicus</name>
    <name type="common">Acetobacter diazotrophicus</name>
    <dbReference type="NCBI Taxonomy" id="33996"/>
    <lineage>
        <taxon>Bacteria</taxon>
        <taxon>Pseudomonadati</taxon>
        <taxon>Pseudomonadota</taxon>
        <taxon>Alphaproteobacteria</taxon>
        <taxon>Acetobacterales</taxon>
        <taxon>Acetobacteraceae</taxon>
        <taxon>Gluconacetobacter</taxon>
    </lineage>
</organism>
<dbReference type="PROSITE" id="PS51257">
    <property type="entry name" value="PROKAR_LIPOPROTEIN"/>
    <property type="match status" value="1"/>
</dbReference>
<sequence length="288" mass="31943">MKQKNMTFDECSARWLKRRMFLKSGTVFAGAFACAGTAVATDRDTILESCLAAPYRPTDQVRRDVWRHPYESLKFWGLKAGMTVLDLQPVGGYWTYILAPYLARTNGTYIGAIPVTSPPDKGIQAMTAFAHEFSDKARFGSVVVVDFDPGKLPLGPANSVDFLLSAREIHNWIRHGYSSGVMRQVADVLKAGGIFAVEDHRADPRAQKPDASDGYVAISTVVREAAKAGLTLEAISEINANPKDIKNYPFGVWTLPPTRKSDTSPTFRRTDYDAIGESDRMTLRFRKL</sequence>
<protein>
    <submittedName>
        <fullName evidence="1">Class I SAM-dependent methyltransferase</fullName>
    </submittedName>
</protein>
<name>A0A7W4NI95_GLUDI</name>
<dbReference type="EMBL" id="JABEQG010000065">
    <property type="protein sequence ID" value="MBB2158216.1"/>
    <property type="molecule type" value="Genomic_DNA"/>
</dbReference>